<dbReference type="PANTHER" id="PTHR33238">
    <property type="entry name" value="IRON (METAL) DEPENDENT REPRESSOR, DTXR FAMILY"/>
    <property type="match status" value="1"/>
</dbReference>
<dbReference type="InterPro" id="IPR022689">
    <property type="entry name" value="Iron_dep_repressor"/>
</dbReference>
<organism evidence="6 7">
    <name type="scientific">Candidatus Avoscillospira avicola</name>
    <dbReference type="NCBI Taxonomy" id="2840706"/>
    <lineage>
        <taxon>Bacteria</taxon>
        <taxon>Bacillati</taxon>
        <taxon>Bacillota</taxon>
        <taxon>Clostridia</taxon>
        <taxon>Eubacteriales</taxon>
        <taxon>Oscillospiraceae</taxon>
        <taxon>Oscillospiraceae incertae sedis</taxon>
        <taxon>Candidatus Avoscillospira</taxon>
    </lineage>
</organism>
<comment type="similarity">
    <text evidence="1">Belongs to the DtxR/MntR family.</text>
</comment>
<evidence type="ECO:0000313" key="7">
    <source>
        <dbReference type="Proteomes" id="UP000824239"/>
    </source>
</evidence>
<evidence type="ECO:0000256" key="1">
    <source>
        <dbReference type="ARBA" id="ARBA00007871"/>
    </source>
</evidence>
<feature type="domain" description="HTH dtxR-type" evidence="5">
    <location>
        <begin position="3"/>
        <end position="64"/>
    </location>
</feature>
<dbReference type="InterPro" id="IPR036421">
    <property type="entry name" value="Fe_dep_repressor_sf"/>
</dbReference>
<dbReference type="SMART" id="SM00529">
    <property type="entry name" value="HTH_DTXR"/>
    <property type="match status" value="1"/>
</dbReference>
<name>A0A9D1IXU6_9FIRM</name>
<dbReference type="InterPro" id="IPR036388">
    <property type="entry name" value="WH-like_DNA-bd_sf"/>
</dbReference>
<sequence>MNLHESGEDYLEAVLKLREAKGQVRSIDVAGELGVTKPSVSVAMKKLREAGHITMDESGLLSLTPQGEAVAQRIYERHRILTQLLMGLGVDEATAAQEACKIEHHISDDTFQKMKAHLQRQT</sequence>
<dbReference type="GO" id="GO:0003677">
    <property type="term" value="F:DNA binding"/>
    <property type="evidence" value="ECO:0007669"/>
    <property type="project" value="UniProtKB-KW"/>
</dbReference>
<evidence type="ECO:0000259" key="5">
    <source>
        <dbReference type="PROSITE" id="PS50944"/>
    </source>
</evidence>
<dbReference type="Gene3D" id="1.10.10.10">
    <property type="entry name" value="Winged helix-like DNA-binding domain superfamily/Winged helix DNA-binding domain"/>
    <property type="match status" value="1"/>
</dbReference>
<dbReference type="GO" id="GO:0046914">
    <property type="term" value="F:transition metal ion binding"/>
    <property type="evidence" value="ECO:0007669"/>
    <property type="project" value="InterPro"/>
</dbReference>
<keyword evidence="4" id="KW-0804">Transcription</keyword>
<dbReference type="GO" id="GO:0046983">
    <property type="term" value="F:protein dimerization activity"/>
    <property type="evidence" value="ECO:0007669"/>
    <property type="project" value="InterPro"/>
</dbReference>
<dbReference type="Pfam" id="PF02742">
    <property type="entry name" value="Fe_dep_repr_C"/>
    <property type="match status" value="1"/>
</dbReference>
<comment type="caution">
    <text evidence="6">The sequence shown here is derived from an EMBL/GenBank/DDBJ whole genome shotgun (WGS) entry which is preliminary data.</text>
</comment>
<dbReference type="AlphaFoldDB" id="A0A9D1IXU6"/>
<dbReference type="Pfam" id="PF01325">
    <property type="entry name" value="Fe_dep_repress"/>
    <property type="match status" value="1"/>
</dbReference>
<evidence type="ECO:0000256" key="3">
    <source>
        <dbReference type="ARBA" id="ARBA00023125"/>
    </source>
</evidence>
<reference evidence="6" key="1">
    <citation type="submission" date="2020-10" db="EMBL/GenBank/DDBJ databases">
        <authorList>
            <person name="Gilroy R."/>
        </authorList>
    </citation>
    <scope>NUCLEOTIDE SEQUENCE</scope>
    <source>
        <strain evidence="6">ChiBcec15-4380</strain>
    </source>
</reference>
<evidence type="ECO:0000313" key="6">
    <source>
        <dbReference type="EMBL" id="HIR51442.1"/>
    </source>
</evidence>
<dbReference type="SUPFAM" id="SSF46785">
    <property type="entry name" value="Winged helix' DNA-binding domain"/>
    <property type="match status" value="1"/>
</dbReference>
<gene>
    <name evidence="6" type="ORF">IAA53_09270</name>
</gene>
<dbReference type="InterPro" id="IPR001367">
    <property type="entry name" value="Fe_dep_repressor"/>
</dbReference>
<accession>A0A9D1IXU6</accession>
<evidence type="ECO:0000256" key="4">
    <source>
        <dbReference type="ARBA" id="ARBA00023163"/>
    </source>
</evidence>
<dbReference type="PROSITE" id="PS50944">
    <property type="entry name" value="HTH_DTXR"/>
    <property type="match status" value="1"/>
</dbReference>
<dbReference type="GO" id="GO:0003700">
    <property type="term" value="F:DNA-binding transcription factor activity"/>
    <property type="evidence" value="ECO:0007669"/>
    <property type="project" value="InterPro"/>
</dbReference>
<protein>
    <submittedName>
        <fullName evidence="6">Metal-dependent transcriptional regulator</fullName>
    </submittedName>
</protein>
<dbReference type="InterPro" id="IPR050536">
    <property type="entry name" value="DtxR_MntR_Metal-Reg"/>
</dbReference>
<dbReference type="InterPro" id="IPR022687">
    <property type="entry name" value="HTH_DTXR"/>
</dbReference>
<dbReference type="Proteomes" id="UP000824239">
    <property type="component" value="Unassembled WGS sequence"/>
</dbReference>
<dbReference type="PANTHER" id="PTHR33238:SF7">
    <property type="entry name" value="IRON-DEPENDENT TRANSCRIPTIONAL REGULATOR"/>
    <property type="match status" value="1"/>
</dbReference>
<reference evidence="6" key="2">
    <citation type="journal article" date="2021" name="PeerJ">
        <title>Extensive microbial diversity within the chicken gut microbiome revealed by metagenomics and culture.</title>
        <authorList>
            <person name="Gilroy R."/>
            <person name="Ravi A."/>
            <person name="Getino M."/>
            <person name="Pursley I."/>
            <person name="Horton D.L."/>
            <person name="Alikhan N.F."/>
            <person name="Baker D."/>
            <person name="Gharbi K."/>
            <person name="Hall N."/>
            <person name="Watson M."/>
            <person name="Adriaenssens E.M."/>
            <person name="Foster-Nyarko E."/>
            <person name="Jarju S."/>
            <person name="Secka A."/>
            <person name="Antonio M."/>
            <person name="Oren A."/>
            <person name="Chaudhuri R.R."/>
            <person name="La Ragione R."/>
            <person name="Hildebrand F."/>
            <person name="Pallen M.J."/>
        </authorList>
    </citation>
    <scope>NUCLEOTIDE SEQUENCE</scope>
    <source>
        <strain evidence="6">ChiBcec15-4380</strain>
    </source>
</reference>
<proteinExistence type="inferred from homology"/>
<dbReference type="InterPro" id="IPR036390">
    <property type="entry name" value="WH_DNA-bd_sf"/>
</dbReference>
<dbReference type="Gene3D" id="1.10.60.10">
    <property type="entry name" value="Iron dependent repressor, metal binding and dimerisation domain"/>
    <property type="match status" value="1"/>
</dbReference>
<keyword evidence="2" id="KW-0805">Transcription regulation</keyword>
<dbReference type="SUPFAM" id="SSF47979">
    <property type="entry name" value="Iron-dependent repressor protein, dimerization domain"/>
    <property type="match status" value="1"/>
</dbReference>
<evidence type="ECO:0000256" key="2">
    <source>
        <dbReference type="ARBA" id="ARBA00023015"/>
    </source>
</evidence>
<dbReference type="EMBL" id="DVHE01000072">
    <property type="protein sequence ID" value="HIR51442.1"/>
    <property type="molecule type" value="Genomic_DNA"/>
</dbReference>
<keyword evidence="3" id="KW-0238">DNA-binding</keyword>